<dbReference type="Pfam" id="PF08521">
    <property type="entry name" value="2CSK_N"/>
    <property type="match status" value="1"/>
</dbReference>
<keyword evidence="7" id="KW-0547">Nucleotide-binding</keyword>
<keyword evidence="6 13" id="KW-0812">Transmembrane</keyword>
<keyword evidence="4" id="KW-0597">Phosphoprotein</keyword>
<dbReference type="PRINTS" id="PR00344">
    <property type="entry name" value="BCTRLSENSOR"/>
</dbReference>
<dbReference type="InterPro" id="IPR036097">
    <property type="entry name" value="HisK_dim/P_sf"/>
</dbReference>
<dbReference type="SMART" id="SM00388">
    <property type="entry name" value="HisKA"/>
    <property type="match status" value="1"/>
</dbReference>
<accession>A0ABY3WYA4</accession>
<dbReference type="RefSeq" id="WP_242147992.1">
    <property type="nucleotide sequence ID" value="NZ_CP093379.1"/>
</dbReference>
<evidence type="ECO:0000259" key="14">
    <source>
        <dbReference type="PROSITE" id="PS50109"/>
    </source>
</evidence>
<dbReference type="CDD" id="cd00075">
    <property type="entry name" value="HATPase"/>
    <property type="match status" value="1"/>
</dbReference>
<keyword evidence="9 15" id="KW-0067">ATP-binding</keyword>
<dbReference type="SUPFAM" id="SSF55874">
    <property type="entry name" value="ATPase domain of HSP90 chaperone/DNA topoisomerase II/histidine kinase"/>
    <property type="match status" value="1"/>
</dbReference>
<keyword evidence="16" id="KW-1185">Reference proteome</keyword>
<reference evidence="15 16" key="1">
    <citation type="submission" date="2022-03" db="EMBL/GenBank/DDBJ databases">
        <title>Ignatzschineria rhizosphaerae HR5S32.</title>
        <authorList>
            <person name="Sun J.Q."/>
            <person name="Feng J.Y."/>
        </authorList>
    </citation>
    <scope>NUCLEOTIDE SEQUENCE [LARGE SCALE GENOMIC DNA]</scope>
    <source>
        <strain evidence="15 16">HR5S32</strain>
    </source>
</reference>
<dbReference type="Gene3D" id="1.10.287.130">
    <property type="match status" value="1"/>
</dbReference>
<name>A0ABY3WYA4_9GAMM</name>
<keyword evidence="12 13" id="KW-0472">Membrane</keyword>
<dbReference type="InterPro" id="IPR005467">
    <property type="entry name" value="His_kinase_dom"/>
</dbReference>
<protein>
    <recommendedName>
        <fullName evidence="3">histidine kinase</fullName>
        <ecNumber evidence="3">2.7.13.3</ecNumber>
    </recommendedName>
</protein>
<keyword evidence="11" id="KW-0902">Two-component regulatory system</keyword>
<dbReference type="InterPro" id="IPR003594">
    <property type="entry name" value="HATPase_dom"/>
</dbReference>
<dbReference type="PANTHER" id="PTHR45436:SF14">
    <property type="entry name" value="SENSOR PROTEIN QSEC"/>
    <property type="match status" value="1"/>
</dbReference>
<dbReference type="PANTHER" id="PTHR45436">
    <property type="entry name" value="SENSOR HISTIDINE KINASE YKOH"/>
    <property type="match status" value="1"/>
</dbReference>
<dbReference type="InterPro" id="IPR003661">
    <property type="entry name" value="HisK_dim/P_dom"/>
</dbReference>
<dbReference type="Pfam" id="PF02518">
    <property type="entry name" value="HATPase_c"/>
    <property type="match status" value="1"/>
</dbReference>
<feature type="transmembrane region" description="Helical" evidence="13">
    <location>
        <begin position="168"/>
        <end position="191"/>
    </location>
</feature>
<dbReference type="InterPro" id="IPR036890">
    <property type="entry name" value="HATPase_C_sf"/>
</dbReference>
<dbReference type="Proteomes" id="UP000829542">
    <property type="component" value="Chromosome"/>
</dbReference>
<gene>
    <name evidence="15" type="ORF">MMG00_10230</name>
</gene>
<comment type="catalytic activity">
    <reaction evidence="1">
        <text>ATP + protein L-histidine = ADP + protein N-phospho-L-histidine.</text>
        <dbReference type="EC" id="2.7.13.3"/>
    </reaction>
</comment>
<evidence type="ECO:0000313" key="15">
    <source>
        <dbReference type="EMBL" id="UNM95592.1"/>
    </source>
</evidence>
<evidence type="ECO:0000313" key="16">
    <source>
        <dbReference type="Proteomes" id="UP000829542"/>
    </source>
</evidence>
<organism evidence="15 16">
    <name type="scientific">Ignatzschineria rhizosphaerae</name>
    <dbReference type="NCBI Taxonomy" id="2923279"/>
    <lineage>
        <taxon>Bacteria</taxon>
        <taxon>Pseudomonadati</taxon>
        <taxon>Pseudomonadota</taxon>
        <taxon>Gammaproteobacteria</taxon>
        <taxon>Cardiobacteriales</taxon>
        <taxon>Ignatzschineriaceae</taxon>
        <taxon>Ignatzschineria</taxon>
    </lineage>
</organism>
<evidence type="ECO:0000256" key="2">
    <source>
        <dbReference type="ARBA" id="ARBA00004141"/>
    </source>
</evidence>
<dbReference type="Pfam" id="PF00512">
    <property type="entry name" value="HisKA"/>
    <property type="match status" value="1"/>
</dbReference>
<evidence type="ECO:0000256" key="6">
    <source>
        <dbReference type="ARBA" id="ARBA00022692"/>
    </source>
</evidence>
<dbReference type="SMART" id="SM00387">
    <property type="entry name" value="HATPase_c"/>
    <property type="match status" value="1"/>
</dbReference>
<dbReference type="SUPFAM" id="SSF47384">
    <property type="entry name" value="Homodimeric domain of signal transducing histidine kinase"/>
    <property type="match status" value="1"/>
</dbReference>
<evidence type="ECO:0000256" key="9">
    <source>
        <dbReference type="ARBA" id="ARBA00022840"/>
    </source>
</evidence>
<evidence type="ECO:0000256" key="7">
    <source>
        <dbReference type="ARBA" id="ARBA00022741"/>
    </source>
</evidence>
<dbReference type="InterPro" id="IPR013727">
    <property type="entry name" value="2CSK_N"/>
</dbReference>
<evidence type="ECO:0000256" key="11">
    <source>
        <dbReference type="ARBA" id="ARBA00023012"/>
    </source>
</evidence>
<feature type="domain" description="Histidine kinase" evidence="14">
    <location>
        <begin position="248"/>
        <end position="462"/>
    </location>
</feature>
<keyword evidence="10 13" id="KW-1133">Transmembrane helix</keyword>
<evidence type="ECO:0000256" key="10">
    <source>
        <dbReference type="ARBA" id="ARBA00022989"/>
    </source>
</evidence>
<evidence type="ECO:0000256" key="4">
    <source>
        <dbReference type="ARBA" id="ARBA00022553"/>
    </source>
</evidence>
<evidence type="ECO:0000256" key="3">
    <source>
        <dbReference type="ARBA" id="ARBA00012438"/>
    </source>
</evidence>
<keyword evidence="5" id="KW-0808">Transferase</keyword>
<evidence type="ECO:0000256" key="8">
    <source>
        <dbReference type="ARBA" id="ARBA00022777"/>
    </source>
</evidence>
<dbReference type="GO" id="GO:0005524">
    <property type="term" value="F:ATP binding"/>
    <property type="evidence" value="ECO:0007669"/>
    <property type="project" value="UniProtKB-KW"/>
</dbReference>
<evidence type="ECO:0000256" key="12">
    <source>
        <dbReference type="ARBA" id="ARBA00023136"/>
    </source>
</evidence>
<evidence type="ECO:0000256" key="5">
    <source>
        <dbReference type="ARBA" id="ARBA00022679"/>
    </source>
</evidence>
<dbReference type="EMBL" id="CP093379">
    <property type="protein sequence ID" value="UNM95592.1"/>
    <property type="molecule type" value="Genomic_DNA"/>
</dbReference>
<evidence type="ECO:0000256" key="1">
    <source>
        <dbReference type="ARBA" id="ARBA00000085"/>
    </source>
</evidence>
<dbReference type="CDD" id="cd00082">
    <property type="entry name" value="HisKA"/>
    <property type="match status" value="1"/>
</dbReference>
<sequence>MKQKIRKFFRRKRTYSLRGTLIAGIITSTLILWGISFAITTFVSWNQTKDVLDEALIRSAQVLSQFVDRGSEPNRDWLRRGYGRVDLDEDHFYFQVISDGKVIAKSSRAPNIPFVQRFKGHKGFAEVSINGDPWRVFVLQRKHSAYEIQVGHAVEMRHEFLEDLIEELVFAGLIVLLISILFNALLVFFGLKPLTKISHQLAKLSPKRLTPISVNAHSQEIVAIEDSLNMLLTNLEIARKHERQFTADASHELRTPLSAIQMKLQLLQRQAPELTSALAPLQHDVRRATHLIEHLLILARLDPMSMDSSDELPKEEVQVDTLYAEMLEAYRDALKAKSMCIKQEVTHLSIFVNHDLLLVALKNILGNAIKYSPISTTITVDAKVVGDKIELVIGDNGAGVNQEELSRLSQRFYRILGTKETGSGLGLSIVKKIVELHQGELKFRSKPEYQGLEVTITIPRKIISRN</sequence>
<dbReference type="PROSITE" id="PS50109">
    <property type="entry name" value="HIS_KIN"/>
    <property type="match status" value="1"/>
</dbReference>
<evidence type="ECO:0000256" key="13">
    <source>
        <dbReference type="SAM" id="Phobius"/>
    </source>
</evidence>
<proteinExistence type="predicted"/>
<dbReference type="Gene3D" id="3.30.565.10">
    <property type="entry name" value="Histidine kinase-like ATPase, C-terminal domain"/>
    <property type="match status" value="1"/>
</dbReference>
<dbReference type="InterPro" id="IPR004358">
    <property type="entry name" value="Sig_transdc_His_kin-like_C"/>
</dbReference>
<dbReference type="InterPro" id="IPR050428">
    <property type="entry name" value="TCS_sensor_his_kinase"/>
</dbReference>
<dbReference type="EC" id="2.7.13.3" evidence="3"/>
<feature type="transmembrane region" description="Helical" evidence="13">
    <location>
        <begin position="21"/>
        <end position="45"/>
    </location>
</feature>
<keyword evidence="8" id="KW-0418">Kinase</keyword>
<comment type="subcellular location">
    <subcellularLocation>
        <location evidence="2">Membrane</location>
        <topology evidence="2">Multi-pass membrane protein</topology>
    </subcellularLocation>
</comment>